<evidence type="ECO:0000259" key="10">
    <source>
        <dbReference type="Pfam" id="PF13967"/>
    </source>
</evidence>
<dbReference type="EMBL" id="HBIV01048472">
    <property type="protein sequence ID" value="CAE0681888.1"/>
    <property type="molecule type" value="Transcribed_RNA"/>
</dbReference>
<evidence type="ECO:0008006" key="13">
    <source>
        <dbReference type="Google" id="ProtNLM"/>
    </source>
</evidence>
<evidence type="ECO:0000256" key="5">
    <source>
        <dbReference type="ARBA" id="ARBA00022989"/>
    </source>
</evidence>
<dbReference type="AlphaFoldDB" id="A0A7S4E0M5"/>
<feature type="transmembrane region" description="Helical" evidence="8">
    <location>
        <begin position="6"/>
        <end position="25"/>
    </location>
</feature>
<proteinExistence type="inferred from homology"/>
<feature type="transmembrane region" description="Helical" evidence="8">
    <location>
        <begin position="78"/>
        <end position="105"/>
    </location>
</feature>
<dbReference type="GO" id="GO:0005886">
    <property type="term" value="C:plasma membrane"/>
    <property type="evidence" value="ECO:0007669"/>
    <property type="project" value="TreeGrafter"/>
</dbReference>
<feature type="domain" description="CSC1/OSCA1-like N-terminal transmembrane" evidence="10">
    <location>
        <begin position="6"/>
        <end position="150"/>
    </location>
</feature>
<feature type="region of interest" description="Disordered" evidence="7">
    <location>
        <begin position="686"/>
        <end position="719"/>
    </location>
</feature>
<dbReference type="GO" id="GO:0005227">
    <property type="term" value="F:calcium-activated cation channel activity"/>
    <property type="evidence" value="ECO:0007669"/>
    <property type="project" value="InterPro"/>
</dbReference>
<evidence type="ECO:0000256" key="1">
    <source>
        <dbReference type="ARBA" id="ARBA00004141"/>
    </source>
</evidence>
<dbReference type="PANTHER" id="PTHR13018:SF5">
    <property type="entry name" value="RE44586P"/>
    <property type="match status" value="1"/>
</dbReference>
<comment type="subcellular location">
    <subcellularLocation>
        <location evidence="1">Membrane</location>
        <topology evidence="1">Multi-pass membrane protein</topology>
    </subcellularLocation>
</comment>
<gene>
    <name evidence="12" type="ORF">LGLO00237_LOCUS33676</name>
</gene>
<feature type="compositionally biased region" description="Basic and acidic residues" evidence="7">
    <location>
        <begin position="687"/>
        <end position="696"/>
    </location>
</feature>
<accession>A0A7S4E0M5</accession>
<dbReference type="InterPro" id="IPR032880">
    <property type="entry name" value="CSC1/OSCA1-like_N"/>
</dbReference>
<keyword evidence="6 8" id="KW-0472">Membrane</keyword>
<feature type="transmembrane region" description="Helical" evidence="8">
    <location>
        <begin position="340"/>
        <end position="366"/>
    </location>
</feature>
<evidence type="ECO:0000256" key="3">
    <source>
        <dbReference type="ARBA" id="ARBA00022448"/>
    </source>
</evidence>
<feature type="transmembrane region" description="Helical" evidence="8">
    <location>
        <begin position="386"/>
        <end position="406"/>
    </location>
</feature>
<feature type="domain" description="CSC1/OSCA1-like cytosolic" evidence="11">
    <location>
        <begin position="170"/>
        <end position="325"/>
    </location>
</feature>
<feature type="transmembrane region" description="Helical" evidence="8">
    <location>
        <begin position="433"/>
        <end position="459"/>
    </location>
</feature>
<feature type="transmembrane region" description="Helical" evidence="8">
    <location>
        <begin position="594"/>
        <end position="614"/>
    </location>
</feature>
<sequence length="742" mass="83528">MSDGAALVSVLVPSILAATTYFVVFESLRGYYTSFFAPKYPGCESGGYPHKSLFGWLWGVWSVSEDALMKRIGMDAAVYLRFLGLGVQTMAILTVLGLVLLAPIYSRGQKQATDLTALTLSNLKQQEDKLWAPAILMWFFSFIIWYLVYKNYNEVTALRKKAMNYGDSSQYTILITKIPLQYDTEARIREWLEPKYPGTIFHIQPVRDLSALSAATRDLQKEQLRLDRASAKAKENGEAKTRTGCSGCCGEEVEAVAYHSQRADEKRKEVSNLLEESSGKLFRGAAFVTFSTVAEAVKAANTPLTVDETWESQKATQAEDVIWNNVCNVPDAKTKRTLDLIASATFFCLIVFWAIPVALGGALSNLEELGREYPWLKGISDWPKGLIAIIEGFGPTLWRVILMLLLKPILRRILLQTRIIEGSTLELDLMSTFYLFLLVNIYFVTLLSSSVFTTITQIIDHPLRVFELLGSEVPKVSFIMIQYMVLQGFTVQTYALVRLDGLLVAIFFKHAVAGVDYERRRAMKPWPFQYGVGMAFACLMWTICMCYMAVAPLILPFGLIYFSMDYMVAKYTLLYVSSPKFETYGKAWPKLMRFALNGLILAQVALMAIVGLKYGYWQQLMLFPLPVLTYLFSQHLYTSQGELMENSQLPLVNALELDKSRDPQAVKQLLQETADLNVWEQPCMRIDPNDPLKEPAKPPVLSDSKEGHDAWNSIEVGSPPVFADQKTHLLADHKGEKDALTS</sequence>
<dbReference type="InterPro" id="IPR003864">
    <property type="entry name" value="CSC1/OSCA1-like_7TM"/>
</dbReference>
<evidence type="ECO:0000259" key="9">
    <source>
        <dbReference type="Pfam" id="PF02714"/>
    </source>
</evidence>
<dbReference type="Pfam" id="PF13967">
    <property type="entry name" value="RSN1_TM"/>
    <property type="match status" value="1"/>
</dbReference>
<dbReference type="InterPro" id="IPR027815">
    <property type="entry name" value="CSC1/OSCA1-like_cyt"/>
</dbReference>
<evidence type="ECO:0000313" key="12">
    <source>
        <dbReference type="EMBL" id="CAE0681888.1"/>
    </source>
</evidence>
<dbReference type="InterPro" id="IPR045122">
    <property type="entry name" value="Csc1-like"/>
</dbReference>
<dbReference type="Pfam" id="PF02714">
    <property type="entry name" value="RSN1_7TM"/>
    <property type="match status" value="1"/>
</dbReference>
<feature type="transmembrane region" description="Helical" evidence="8">
    <location>
        <begin position="528"/>
        <end position="550"/>
    </location>
</feature>
<feature type="transmembrane region" description="Helical" evidence="8">
    <location>
        <begin position="130"/>
        <end position="149"/>
    </location>
</feature>
<organism evidence="12">
    <name type="scientific">Lotharella globosa</name>
    <dbReference type="NCBI Taxonomy" id="91324"/>
    <lineage>
        <taxon>Eukaryota</taxon>
        <taxon>Sar</taxon>
        <taxon>Rhizaria</taxon>
        <taxon>Cercozoa</taxon>
        <taxon>Chlorarachniophyceae</taxon>
        <taxon>Lotharella</taxon>
    </lineage>
</organism>
<name>A0A7S4E0M5_9EUKA</name>
<keyword evidence="5 8" id="KW-1133">Transmembrane helix</keyword>
<evidence type="ECO:0000256" key="7">
    <source>
        <dbReference type="SAM" id="MobiDB-lite"/>
    </source>
</evidence>
<reference evidence="12" key="1">
    <citation type="submission" date="2021-01" db="EMBL/GenBank/DDBJ databases">
        <authorList>
            <person name="Corre E."/>
            <person name="Pelletier E."/>
            <person name="Niang G."/>
            <person name="Scheremetjew M."/>
            <person name="Finn R."/>
            <person name="Kale V."/>
            <person name="Holt S."/>
            <person name="Cochrane G."/>
            <person name="Meng A."/>
            <person name="Brown T."/>
            <person name="Cohen L."/>
        </authorList>
    </citation>
    <scope>NUCLEOTIDE SEQUENCE</scope>
    <source>
        <strain evidence="12">CCCM811</strain>
    </source>
</reference>
<comment type="similarity">
    <text evidence="2">Belongs to the CSC1 (TC 1.A.17) family.</text>
</comment>
<evidence type="ECO:0000259" key="11">
    <source>
        <dbReference type="Pfam" id="PF14703"/>
    </source>
</evidence>
<protein>
    <recommendedName>
        <fullName evidence="13">CSC1/OSCA1-like 7TM region domain-containing protein</fullName>
    </recommendedName>
</protein>
<dbReference type="PANTHER" id="PTHR13018">
    <property type="entry name" value="PROBABLE MEMBRANE PROTEIN DUF221-RELATED"/>
    <property type="match status" value="1"/>
</dbReference>
<evidence type="ECO:0000256" key="4">
    <source>
        <dbReference type="ARBA" id="ARBA00022692"/>
    </source>
</evidence>
<dbReference type="Pfam" id="PF14703">
    <property type="entry name" value="PHM7_cyt"/>
    <property type="match status" value="1"/>
</dbReference>
<keyword evidence="4 8" id="KW-0812">Transmembrane</keyword>
<evidence type="ECO:0000256" key="6">
    <source>
        <dbReference type="ARBA" id="ARBA00023136"/>
    </source>
</evidence>
<feature type="domain" description="CSC1/OSCA1-like 7TM region" evidence="9">
    <location>
        <begin position="340"/>
        <end position="609"/>
    </location>
</feature>
<keyword evidence="3" id="KW-0813">Transport</keyword>
<evidence type="ECO:0000256" key="2">
    <source>
        <dbReference type="ARBA" id="ARBA00007779"/>
    </source>
</evidence>
<evidence type="ECO:0000256" key="8">
    <source>
        <dbReference type="SAM" id="Phobius"/>
    </source>
</evidence>